<organism evidence="2 3">
    <name type="scientific">Nocardioides terrae</name>
    <dbReference type="NCBI Taxonomy" id="574651"/>
    <lineage>
        <taxon>Bacteria</taxon>
        <taxon>Bacillati</taxon>
        <taxon>Actinomycetota</taxon>
        <taxon>Actinomycetes</taxon>
        <taxon>Propionibacteriales</taxon>
        <taxon>Nocardioidaceae</taxon>
        <taxon>Nocardioides</taxon>
    </lineage>
</organism>
<dbReference type="AlphaFoldDB" id="A0A1I1D7J1"/>
<dbReference type="STRING" id="574651.SAMN04487968_10168"/>
<protein>
    <submittedName>
        <fullName evidence="2">Phosphotransferase enzyme family protein</fullName>
    </submittedName>
</protein>
<dbReference type="InterPro" id="IPR002575">
    <property type="entry name" value="Aminoglycoside_PTrfase"/>
</dbReference>
<evidence type="ECO:0000313" key="2">
    <source>
        <dbReference type="EMBL" id="SFB70895.1"/>
    </source>
</evidence>
<dbReference type="GO" id="GO:0016740">
    <property type="term" value="F:transferase activity"/>
    <property type="evidence" value="ECO:0007669"/>
    <property type="project" value="UniProtKB-KW"/>
</dbReference>
<name>A0A1I1D7J1_9ACTN</name>
<feature type="domain" description="Aminoglycoside phosphotransferase" evidence="1">
    <location>
        <begin position="81"/>
        <end position="245"/>
    </location>
</feature>
<evidence type="ECO:0000313" key="3">
    <source>
        <dbReference type="Proteomes" id="UP000198832"/>
    </source>
</evidence>
<dbReference type="EMBL" id="FOLB01000001">
    <property type="protein sequence ID" value="SFB70895.1"/>
    <property type="molecule type" value="Genomic_DNA"/>
</dbReference>
<dbReference type="InterPro" id="IPR011009">
    <property type="entry name" value="Kinase-like_dom_sf"/>
</dbReference>
<proteinExistence type="predicted"/>
<dbReference type="Pfam" id="PF01636">
    <property type="entry name" value="APH"/>
    <property type="match status" value="1"/>
</dbReference>
<dbReference type="Gene3D" id="3.90.1200.10">
    <property type="match status" value="1"/>
</dbReference>
<keyword evidence="3" id="KW-1185">Reference proteome</keyword>
<keyword evidence="2" id="KW-0808">Transferase</keyword>
<dbReference type="SUPFAM" id="SSF56112">
    <property type="entry name" value="Protein kinase-like (PK-like)"/>
    <property type="match status" value="1"/>
</dbReference>
<gene>
    <name evidence="2" type="ORF">SAMN04487968_10168</name>
</gene>
<evidence type="ECO:0000259" key="1">
    <source>
        <dbReference type="Pfam" id="PF01636"/>
    </source>
</evidence>
<sequence length="321" mass="35332">MTSPTPAHPTTLPHGDTALRLGWVHLPPPLRRAVEQKVGTTVVDSYSCDAGFTPGLASVLLGADGTRHFIKAASMKAQRYAATSYREEARKARTLPPGLPAPRLRWTIGGGPADEWIVLGFEYVEGHQPARPWSDANLRTASDLMVRIADQLTPAPGLGLETFAEAFEAWPAMWHTLAVSDEDFDFAEELEGLAARFAEVTAGDTLVHADVRDDNLIVRPDGSMVLCDWNWPVRGARWLDSLFLLIGPRGDGLDVEAHIAAHPLLAEVDPEHIDIVLALMTGYFLHAGAQPPVSNSPWLREFARWQGEVCWAWLAERRRTT</sequence>
<dbReference type="RefSeq" id="WP_245750043.1">
    <property type="nucleotide sequence ID" value="NZ_FOLB01000001.1"/>
</dbReference>
<reference evidence="2 3" key="1">
    <citation type="submission" date="2016-10" db="EMBL/GenBank/DDBJ databases">
        <authorList>
            <person name="de Groot N.N."/>
        </authorList>
    </citation>
    <scope>NUCLEOTIDE SEQUENCE [LARGE SCALE GENOMIC DNA]</scope>
    <source>
        <strain evidence="2 3">CGMCC 1.7056</strain>
    </source>
</reference>
<dbReference type="Proteomes" id="UP000198832">
    <property type="component" value="Unassembled WGS sequence"/>
</dbReference>
<accession>A0A1I1D7J1</accession>